<keyword evidence="3" id="KW-0378">Hydrolase</keyword>
<protein>
    <recommendedName>
        <fullName evidence="2">alpha-L-rhamnosidase</fullName>
        <ecNumber evidence="2">3.2.1.40</ecNumber>
    </recommendedName>
</protein>
<accession>A0ABP8YE15</accession>
<dbReference type="InterPro" id="IPR016007">
    <property type="entry name" value="Alpha_rhamnosid"/>
</dbReference>
<dbReference type="Gene3D" id="2.60.40.10">
    <property type="entry name" value="Immunoglobulins"/>
    <property type="match status" value="1"/>
</dbReference>
<evidence type="ECO:0000256" key="1">
    <source>
        <dbReference type="ARBA" id="ARBA00001445"/>
    </source>
</evidence>
<dbReference type="Pfam" id="PF17389">
    <property type="entry name" value="Bac_rhamnosid6H"/>
    <property type="match status" value="1"/>
</dbReference>
<dbReference type="PANTHER" id="PTHR33307">
    <property type="entry name" value="ALPHA-RHAMNOSIDASE (EUROFUNG)"/>
    <property type="match status" value="1"/>
</dbReference>
<evidence type="ECO:0000256" key="3">
    <source>
        <dbReference type="ARBA" id="ARBA00022801"/>
    </source>
</evidence>
<dbReference type="RefSeq" id="WP_345524811.1">
    <property type="nucleotide sequence ID" value="NZ_BAABKN010000004.1"/>
</dbReference>
<evidence type="ECO:0000256" key="4">
    <source>
        <dbReference type="SAM" id="MobiDB-lite"/>
    </source>
</evidence>
<dbReference type="InterPro" id="IPR008979">
    <property type="entry name" value="Galactose-bd-like_sf"/>
</dbReference>
<dbReference type="Gene3D" id="2.60.120.260">
    <property type="entry name" value="Galactose-binding domain-like"/>
    <property type="match status" value="3"/>
</dbReference>
<dbReference type="PANTHER" id="PTHR33307:SF11">
    <property type="entry name" value="ALPHA-L-RHAMNOSIDASE"/>
    <property type="match status" value="1"/>
</dbReference>
<name>A0ABP8YE15_9ACTN</name>
<dbReference type="Proteomes" id="UP001499882">
    <property type="component" value="Unassembled WGS sequence"/>
</dbReference>
<dbReference type="InterPro" id="IPR012341">
    <property type="entry name" value="6hp_glycosidase-like_sf"/>
</dbReference>
<dbReference type="EMBL" id="BAABKN010000004">
    <property type="protein sequence ID" value="GAA4724462.1"/>
    <property type="molecule type" value="Genomic_DNA"/>
</dbReference>
<dbReference type="InterPro" id="IPR003961">
    <property type="entry name" value="FN3_dom"/>
</dbReference>
<dbReference type="InterPro" id="IPR013783">
    <property type="entry name" value="Ig-like_fold"/>
</dbReference>
<dbReference type="InterPro" id="IPR035398">
    <property type="entry name" value="Bac_rhamnosid_C"/>
</dbReference>
<feature type="chain" id="PRO_5045313733" description="alpha-L-rhamnosidase" evidence="5">
    <location>
        <begin position="37"/>
        <end position="1466"/>
    </location>
</feature>
<comment type="caution">
    <text evidence="7">The sequence shown here is derived from an EMBL/GenBank/DDBJ whole genome shotgun (WGS) entry which is preliminary data.</text>
</comment>
<dbReference type="SUPFAM" id="SSF48208">
    <property type="entry name" value="Six-hairpin glycosidases"/>
    <property type="match status" value="1"/>
</dbReference>
<evidence type="ECO:0000259" key="6">
    <source>
        <dbReference type="PROSITE" id="PS50853"/>
    </source>
</evidence>
<proteinExistence type="predicted"/>
<evidence type="ECO:0000313" key="7">
    <source>
        <dbReference type="EMBL" id="GAA4724462.1"/>
    </source>
</evidence>
<evidence type="ECO:0000313" key="8">
    <source>
        <dbReference type="Proteomes" id="UP001499882"/>
    </source>
</evidence>
<dbReference type="PROSITE" id="PS50853">
    <property type="entry name" value="FN3"/>
    <property type="match status" value="1"/>
</dbReference>
<feature type="domain" description="Fibronectin type-III" evidence="6">
    <location>
        <begin position="65"/>
        <end position="161"/>
    </location>
</feature>
<dbReference type="Pfam" id="PF08531">
    <property type="entry name" value="Bac_rhamnosid_N"/>
    <property type="match status" value="2"/>
</dbReference>
<dbReference type="Gene3D" id="2.60.420.10">
    <property type="entry name" value="Maltose phosphorylase, domain 3"/>
    <property type="match status" value="1"/>
</dbReference>
<evidence type="ECO:0000256" key="5">
    <source>
        <dbReference type="SAM" id="SignalP"/>
    </source>
</evidence>
<feature type="signal peptide" evidence="5">
    <location>
        <begin position="1"/>
        <end position="36"/>
    </location>
</feature>
<dbReference type="Pfam" id="PF17390">
    <property type="entry name" value="Bac_rhamnosid_C"/>
    <property type="match status" value="1"/>
</dbReference>
<dbReference type="Pfam" id="PF05592">
    <property type="entry name" value="Bac_rhamnosid"/>
    <property type="match status" value="1"/>
</dbReference>
<organism evidence="7 8">
    <name type="scientific">Nocardioides endophyticus</name>
    <dbReference type="NCBI Taxonomy" id="1353775"/>
    <lineage>
        <taxon>Bacteria</taxon>
        <taxon>Bacillati</taxon>
        <taxon>Actinomycetota</taxon>
        <taxon>Actinomycetes</taxon>
        <taxon>Propionibacteriales</taxon>
        <taxon>Nocardioidaceae</taxon>
        <taxon>Nocardioides</taxon>
    </lineage>
</organism>
<dbReference type="InterPro" id="IPR013737">
    <property type="entry name" value="Bac_rhamnosid_N"/>
</dbReference>
<reference evidence="8" key="1">
    <citation type="journal article" date="2019" name="Int. J. Syst. Evol. Microbiol.">
        <title>The Global Catalogue of Microorganisms (GCM) 10K type strain sequencing project: providing services to taxonomists for standard genome sequencing and annotation.</title>
        <authorList>
            <consortium name="The Broad Institute Genomics Platform"/>
            <consortium name="The Broad Institute Genome Sequencing Center for Infectious Disease"/>
            <person name="Wu L."/>
            <person name="Ma J."/>
        </authorList>
    </citation>
    <scope>NUCLEOTIDE SEQUENCE [LARGE SCALE GENOMIC DNA]</scope>
    <source>
        <strain evidence="8">JCM 18532</strain>
    </source>
</reference>
<dbReference type="InterPro" id="IPR035396">
    <property type="entry name" value="Bac_rhamnosid6H"/>
</dbReference>
<dbReference type="Gene3D" id="1.50.10.10">
    <property type="match status" value="1"/>
</dbReference>
<evidence type="ECO:0000256" key="2">
    <source>
        <dbReference type="ARBA" id="ARBA00012652"/>
    </source>
</evidence>
<feature type="region of interest" description="Disordered" evidence="4">
    <location>
        <begin position="550"/>
        <end position="569"/>
    </location>
</feature>
<keyword evidence="5" id="KW-0732">Signal</keyword>
<dbReference type="Gene3D" id="2.60.40.2700">
    <property type="match status" value="3"/>
</dbReference>
<gene>
    <name evidence="7" type="ORF">GCM10023350_03520</name>
</gene>
<comment type="catalytic activity">
    <reaction evidence="1">
        <text>Hydrolysis of terminal non-reducing alpha-L-rhamnose residues in alpha-L-rhamnosides.</text>
        <dbReference type="EC" id="3.2.1.40"/>
    </reaction>
</comment>
<dbReference type="EC" id="3.2.1.40" evidence="2"/>
<keyword evidence="8" id="KW-1185">Reference proteome</keyword>
<dbReference type="SUPFAM" id="SSF49785">
    <property type="entry name" value="Galactose-binding domain-like"/>
    <property type="match status" value="1"/>
</dbReference>
<dbReference type="InterPro" id="IPR008902">
    <property type="entry name" value="Rhamnosid_concanavalin"/>
</dbReference>
<sequence length="1466" mass="154297">MLQPSAPESAGRGRTTPRRWLSSAAAVVTVASLAFAGGTAAAAAPTNPADPAQVSVDGLRIDNRTDQPLGVDDTTPTFSWQLSGTGPAAAQTGYEVRVTDGSGRSLWDSGQVTSAEQQATYAGTALTSRTDVSWQVRVWDGNGATSAWSSPSTFEMGLLESSDWGDAKWIEKPPAPLNRGVTIDVGDQNARYVRLDVTKLGLPLNESSYGVVSRIQLAEMEVLTPEGTNVARGTSVSASDQFNSNGWSSKGLTDGLIVSPGFMTRQSTTQDVDPSKWIQIDLKSVQHFNRIVLYPRSDARTADGQIPNFPVDFTIRASATSSSPTAADVIKTVAGEPNPQGPDPTTPLPIFAKPFTATRQVDKARLYVAGLGAYQATVNGKQVTDTVLNPGVTNPMRSVEYGDYDVTDLVQSGDNTLGVALGNGQTNVYPKGNAAAGRNDVYLKFNSVPQPQFALTAPTQVGDTTVAVTGTVGLNVGDTLNVDTGDGGARLESRRISAVGAGTVTVSPELGTAHEAGTTVIGSGPSTQAGTMITPRLLARLEITYTDGTSSTVVSDPSFQTKDGPTTTDNWYAGTDYDAREVQDGWDEPGADLSETNGWEDASITSAPSLDTKLVWREAPPVRLQKTFKAATIKDVGDGSWSFDLGQNFAGMPQLHIPGGTVPAGTVIKLVPGETASGNGTVSTASAGSATGIFDTYTTSGDPGGETFAPQFMYHGFQYVQVFGLPAGFTPDEKTLVGLQTNADVPSGGDVTTDNAMINQIHTMSEYSIRSNMQAIFTDCPTREKLGWLADMIQSMGAIHSDFDVSSYLRGMQRQMLEAQLPNGQMPGIAPEPTVFGGGYRDDVNWGGAFILTPYELWKTYGDTHTMREYYEPMQDYLAYVRAQVAGGLLVSGLGDWIAGDTTTPKAATGTYGLYTIASDMADMAAELGHDDDATDYRGLASQLADAFNAKFFNPETKSYTSAGPNGTTGSQTLDALPLAMGIVPADAKEAVLDDLEARIRAYHPGTDGKGPHMSGGEVGLQPTYQVLMDNGRSNVLWDVLQEPTAPSYANFIAAGRTTIPESWDMAGSQNHMILLQIDEWFSAGLAGIQQEADSTGFDKIVVKPQPVGTLGHVAGTRETPHGTVSSDWTKREDGSLALDVTIPANTSAEIWVPTLGKGAGAPAGATFVRDETAGDSTYAVYSVDPGSYRFVGGISTLTSDVAPQITGVATVGQTLTADAGSWSPKPSSVSYQWLRNGAPIQGATGSSYQLVPADQGAALSVTVTASARGLEDATATSEPVRVGAGTLLPTALPAIGGTAKVGSRLTATAGTWPAGTAVNYQWKRDGKAIAAATGSSYTLTAQDAKASIWVTVTAKLAGYETATSDSHAVRVAQGTFAAKHKPKTAGKATVGHKLRAIRVAFTPKPSKITYRWYRDGKAIQGATRVTYQVTKRDVGHRIKVTATAHAPGYKDLQVSAPALRVKRHR</sequence>
<dbReference type="InterPro" id="IPR008928">
    <property type="entry name" value="6-hairpin_glycosidase_sf"/>
</dbReference>
<dbReference type="Pfam" id="PF25788">
    <property type="entry name" value="Ig_Rha78A_N"/>
    <property type="match status" value="1"/>
</dbReference>